<comment type="caution">
    <text evidence="1">The sequence shown here is derived from an EMBL/GenBank/DDBJ whole genome shotgun (WGS) entry which is preliminary data.</text>
</comment>
<reference evidence="3 4" key="1">
    <citation type="journal article" date="2020" name="Nat. Food">
        <title>A phased Vanilla planifolia genome enables genetic improvement of flavour and production.</title>
        <authorList>
            <person name="Hasing T."/>
            <person name="Tang H."/>
            <person name="Brym M."/>
            <person name="Khazi F."/>
            <person name="Huang T."/>
            <person name="Chambers A.H."/>
        </authorList>
    </citation>
    <scope>NUCLEOTIDE SEQUENCE [LARGE SCALE GENOMIC DNA]</scope>
    <source>
        <tissue evidence="1">Leaf</tissue>
    </source>
</reference>
<evidence type="ECO:0000313" key="4">
    <source>
        <dbReference type="Proteomes" id="UP000639772"/>
    </source>
</evidence>
<dbReference type="Proteomes" id="UP000639772">
    <property type="component" value="Unassembled WGS sequence"/>
</dbReference>
<dbReference type="AlphaFoldDB" id="A0A835P3X3"/>
<evidence type="ECO:0000313" key="3">
    <source>
        <dbReference type="Proteomes" id="UP000636800"/>
    </source>
</evidence>
<accession>A0A835P3X3</accession>
<keyword evidence="3" id="KW-1185">Reference proteome</keyword>
<dbReference type="EMBL" id="JADCNM010000611">
    <property type="protein sequence ID" value="KAG0446136.1"/>
    <property type="molecule type" value="Genomic_DNA"/>
</dbReference>
<organism evidence="1 4">
    <name type="scientific">Vanilla planifolia</name>
    <name type="common">Vanilla</name>
    <dbReference type="NCBI Taxonomy" id="51239"/>
    <lineage>
        <taxon>Eukaryota</taxon>
        <taxon>Viridiplantae</taxon>
        <taxon>Streptophyta</taxon>
        <taxon>Embryophyta</taxon>
        <taxon>Tracheophyta</taxon>
        <taxon>Spermatophyta</taxon>
        <taxon>Magnoliopsida</taxon>
        <taxon>Liliopsida</taxon>
        <taxon>Asparagales</taxon>
        <taxon>Orchidaceae</taxon>
        <taxon>Vanilloideae</taxon>
        <taxon>Vanilleae</taxon>
        <taxon>Vanilla</taxon>
    </lineage>
</organism>
<sequence length="135" mass="14634">RLDLSPLPVPIASTEPRAIVNNSCPGKSAQQVTNSAVHNTLTLFFSVLEALARLPFFKNNKVGNLWVNGRSTSDPYGDEEVDYSVVLRTGSNGIGGMLYDKFGAGFTISWLVTTTTILSSGLCCFQIEVHLKELP</sequence>
<dbReference type="Proteomes" id="UP000636800">
    <property type="component" value="Unassembled WGS sequence"/>
</dbReference>
<name>A0A835P3X3_VANPL</name>
<proteinExistence type="predicted"/>
<protein>
    <submittedName>
        <fullName evidence="1">Uncharacterized protein</fullName>
    </submittedName>
</protein>
<evidence type="ECO:0000313" key="1">
    <source>
        <dbReference type="EMBL" id="KAG0446136.1"/>
    </source>
</evidence>
<dbReference type="EMBL" id="JADCNL010000610">
    <property type="protein sequence ID" value="KAG0446138.1"/>
    <property type="molecule type" value="Genomic_DNA"/>
</dbReference>
<evidence type="ECO:0000313" key="2">
    <source>
        <dbReference type="EMBL" id="KAG0446138.1"/>
    </source>
</evidence>
<gene>
    <name evidence="2" type="ORF">HPP92_028980</name>
    <name evidence="1" type="ORF">HPP92_028991</name>
</gene>
<feature type="non-terminal residue" evidence="1">
    <location>
        <position position="135"/>
    </location>
</feature>